<organism evidence="3 4">
    <name type="scientific">Gracilimonas halophila</name>
    <dbReference type="NCBI Taxonomy" id="1834464"/>
    <lineage>
        <taxon>Bacteria</taxon>
        <taxon>Pseudomonadati</taxon>
        <taxon>Balneolota</taxon>
        <taxon>Balneolia</taxon>
        <taxon>Balneolales</taxon>
        <taxon>Balneolaceae</taxon>
        <taxon>Gracilimonas</taxon>
    </lineage>
</organism>
<dbReference type="Pfam" id="PF19089">
    <property type="entry name" value="DUF5777"/>
    <property type="match status" value="1"/>
</dbReference>
<evidence type="ECO:0000256" key="1">
    <source>
        <dbReference type="SAM" id="SignalP"/>
    </source>
</evidence>
<evidence type="ECO:0000313" key="4">
    <source>
        <dbReference type="Proteomes" id="UP001597460"/>
    </source>
</evidence>
<protein>
    <submittedName>
        <fullName evidence="3">DUF5777 family beta-barrel protein</fullName>
    </submittedName>
</protein>
<accession>A0ABW5JP89</accession>
<keyword evidence="1" id="KW-0732">Signal</keyword>
<sequence>MNMTPKHHGILYTLFLTIVFLAFYAAPANAQLTRERTVTDQEVERTFWAPVAVGISTVQNPDGKNMMSSVVHTFGLTNGGLDTFFGMDDGANTKLNIDYGISDRLSVGIGRMTFNKVVDLRTKVNLLRQTRSGSMPLDVAVKASMGINTLSGLNYTFEDRLSYFASVMAARKMDRFSLQLTPMVAHFNNPVLGSAGQLYGMGVLMQYEINERLSLNTEYLPVLGDRNAGTSDAMAIALNIDTGGHIFQLFFTSSQWHNEQFIMANNRDRFWEGDFRFGFNIHRVFGFGGK</sequence>
<feature type="domain" description="DUF5777" evidence="2">
    <location>
        <begin position="50"/>
        <end position="285"/>
    </location>
</feature>
<name>A0ABW5JP89_9BACT</name>
<evidence type="ECO:0000259" key="2">
    <source>
        <dbReference type="Pfam" id="PF19089"/>
    </source>
</evidence>
<reference evidence="4" key="1">
    <citation type="journal article" date="2019" name="Int. J. Syst. Evol. Microbiol.">
        <title>The Global Catalogue of Microorganisms (GCM) 10K type strain sequencing project: providing services to taxonomists for standard genome sequencing and annotation.</title>
        <authorList>
            <consortium name="The Broad Institute Genomics Platform"/>
            <consortium name="The Broad Institute Genome Sequencing Center for Infectious Disease"/>
            <person name="Wu L."/>
            <person name="Ma J."/>
        </authorList>
    </citation>
    <scope>NUCLEOTIDE SEQUENCE [LARGE SCALE GENOMIC DNA]</scope>
    <source>
        <strain evidence="4">KCTC 52042</strain>
    </source>
</reference>
<proteinExistence type="predicted"/>
<feature type="signal peptide" evidence="1">
    <location>
        <begin position="1"/>
        <end position="30"/>
    </location>
</feature>
<gene>
    <name evidence="3" type="ORF">ACFSVN_12280</name>
</gene>
<feature type="chain" id="PRO_5045183127" evidence="1">
    <location>
        <begin position="31"/>
        <end position="290"/>
    </location>
</feature>
<comment type="caution">
    <text evidence="3">The sequence shown here is derived from an EMBL/GenBank/DDBJ whole genome shotgun (WGS) entry which is preliminary data.</text>
</comment>
<keyword evidence="4" id="KW-1185">Reference proteome</keyword>
<dbReference type="Proteomes" id="UP001597460">
    <property type="component" value="Unassembled WGS sequence"/>
</dbReference>
<dbReference type="InterPro" id="IPR045916">
    <property type="entry name" value="DUF5777"/>
</dbReference>
<dbReference type="EMBL" id="JBHULI010000025">
    <property type="protein sequence ID" value="MFD2533222.1"/>
    <property type="molecule type" value="Genomic_DNA"/>
</dbReference>
<evidence type="ECO:0000313" key="3">
    <source>
        <dbReference type="EMBL" id="MFD2533222.1"/>
    </source>
</evidence>